<evidence type="ECO:0000313" key="24">
    <source>
        <dbReference type="EMBL" id="GAA0153398.1"/>
    </source>
</evidence>
<dbReference type="EC" id="2.7.11.1" evidence="3"/>
<evidence type="ECO:0000256" key="21">
    <source>
        <dbReference type="PROSITE-ProRule" id="PRU10141"/>
    </source>
</evidence>
<dbReference type="SUPFAM" id="SSF52058">
    <property type="entry name" value="L domain-like"/>
    <property type="match status" value="1"/>
</dbReference>
<evidence type="ECO:0000256" key="11">
    <source>
        <dbReference type="ARBA" id="ARBA00022737"/>
    </source>
</evidence>
<keyword evidence="4" id="KW-1003">Cell membrane</keyword>
<dbReference type="PANTHER" id="PTHR48053">
    <property type="entry name" value="LEUCINE RICH REPEAT FAMILY PROTEIN, EXPRESSED"/>
    <property type="match status" value="1"/>
</dbReference>
<evidence type="ECO:0000256" key="7">
    <source>
        <dbReference type="ARBA" id="ARBA00022614"/>
    </source>
</evidence>
<gene>
    <name evidence="24" type="ORF">LIER_11646</name>
</gene>
<dbReference type="FunFam" id="3.30.200.20:FF:000661">
    <property type="entry name" value="Serine-threonine protein kinase plant-type"/>
    <property type="match status" value="1"/>
</dbReference>
<dbReference type="AlphaFoldDB" id="A0AAV3PQ22"/>
<keyword evidence="25" id="KW-1185">Reference proteome</keyword>
<evidence type="ECO:0000256" key="19">
    <source>
        <dbReference type="ARBA" id="ARBA00047899"/>
    </source>
</evidence>
<feature type="transmembrane region" description="Helical" evidence="22">
    <location>
        <begin position="537"/>
        <end position="559"/>
    </location>
</feature>
<comment type="caution">
    <text evidence="24">The sequence shown here is derived from an EMBL/GenBank/DDBJ whole genome shotgun (WGS) entry which is preliminary data.</text>
</comment>
<dbReference type="InterPro" id="IPR051716">
    <property type="entry name" value="Plant_RL_S/T_kinase"/>
</dbReference>
<evidence type="ECO:0000256" key="6">
    <source>
        <dbReference type="ARBA" id="ARBA00022553"/>
    </source>
</evidence>
<dbReference type="SMART" id="SM00369">
    <property type="entry name" value="LRR_TYP"/>
    <property type="match status" value="10"/>
</dbReference>
<evidence type="ECO:0000256" key="17">
    <source>
        <dbReference type="ARBA" id="ARBA00023170"/>
    </source>
</evidence>
<evidence type="ECO:0000256" key="12">
    <source>
        <dbReference type="ARBA" id="ARBA00022741"/>
    </source>
</evidence>
<dbReference type="SUPFAM" id="SSF52047">
    <property type="entry name" value="RNI-like"/>
    <property type="match status" value="1"/>
</dbReference>
<evidence type="ECO:0000256" key="22">
    <source>
        <dbReference type="SAM" id="Phobius"/>
    </source>
</evidence>
<keyword evidence="11" id="KW-0677">Repeat</keyword>
<evidence type="ECO:0000259" key="23">
    <source>
        <dbReference type="PROSITE" id="PS50011"/>
    </source>
</evidence>
<protein>
    <recommendedName>
        <fullName evidence="3">non-specific serine/threonine protein kinase</fullName>
        <ecNumber evidence="3">2.7.11.1</ecNumber>
    </recommendedName>
</protein>
<evidence type="ECO:0000256" key="15">
    <source>
        <dbReference type="ARBA" id="ARBA00022989"/>
    </source>
</evidence>
<comment type="catalytic activity">
    <reaction evidence="19">
        <text>L-threonyl-[protein] + ATP = O-phospho-L-threonyl-[protein] + ADP + H(+)</text>
        <dbReference type="Rhea" id="RHEA:46608"/>
        <dbReference type="Rhea" id="RHEA-COMP:11060"/>
        <dbReference type="Rhea" id="RHEA-COMP:11605"/>
        <dbReference type="ChEBI" id="CHEBI:15378"/>
        <dbReference type="ChEBI" id="CHEBI:30013"/>
        <dbReference type="ChEBI" id="CHEBI:30616"/>
        <dbReference type="ChEBI" id="CHEBI:61977"/>
        <dbReference type="ChEBI" id="CHEBI:456216"/>
        <dbReference type="EC" id="2.7.11.1"/>
    </reaction>
</comment>
<evidence type="ECO:0000256" key="20">
    <source>
        <dbReference type="ARBA" id="ARBA00048679"/>
    </source>
</evidence>
<feature type="binding site" evidence="21">
    <location>
        <position position="622"/>
    </location>
    <ligand>
        <name>ATP</name>
        <dbReference type="ChEBI" id="CHEBI:30616"/>
    </ligand>
</feature>
<dbReference type="GO" id="GO:0005524">
    <property type="term" value="F:ATP binding"/>
    <property type="evidence" value="ECO:0007669"/>
    <property type="project" value="UniProtKB-UniRule"/>
</dbReference>
<evidence type="ECO:0000256" key="14">
    <source>
        <dbReference type="ARBA" id="ARBA00022840"/>
    </source>
</evidence>
<dbReference type="GO" id="GO:0005886">
    <property type="term" value="C:plasma membrane"/>
    <property type="evidence" value="ECO:0007669"/>
    <property type="project" value="UniProtKB-SubCell"/>
</dbReference>
<evidence type="ECO:0000256" key="3">
    <source>
        <dbReference type="ARBA" id="ARBA00012513"/>
    </source>
</evidence>
<dbReference type="Gene3D" id="3.80.10.10">
    <property type="entry name" value="Ribonuclease Inhibitor"/>
    <property type="match status" value="2"/>
</dbReference>
<proteinExistence type="predicted"/>
<evidence type="ECO:0000256" key="8">
    <source>
        <dbReference type="ARBA" id="ARBA00022679"/>
    </source>
</evidence>
<reference evidence="24 25" key="1">
    <citation type="submission" date="2024-01" db="EMBL/GenBank/DDBJ databases">
        <title>The complete chloroplast genome sequence of Lithospermum erythrorhizon: insights into the phylogenetic relationship among Boraginaceae species and the maternal lineages of purple gromwells.</title>
        <authorList>
            <person name="Okada T."/>
            <person name="Watanabe K."/>
        </authorList>
    </citation>
    <scope>NUCLEOTIDE SEQUENCE [LARGE SCALE GENOMIC DNA]</scope>
</reference>
<evidence type="ECO:0000256" key="4">
    <source>
        <dbReference type="ARBA" id="ARBA00022475"/>
    </source>
</evidence>
<dbReference type="GO" id="GO:0004674">
    <property type="term" value="F:protein serine/threonine kinase activity"/>
    <property type="evidence" value="ECO:0007669"/>
    <property type="project" value="UniProtKB-KW"/>
</dbReference>
<dbReference type="Gene3D" id="1.10.510.10">
    <property type="entry name" value="Transferase(Phosphotransferase) domain 1"/>
    <property type="match status" value="1"/>
</dbReference>
<dbReference type="Pfam" id="PF13855">
    <property type="entry name" value="LRR_8"/>
    <property type="match status" value="1"/>
</dbReference>
<dbReference type="Gene3D" id="3.30.200.20">
    <property type="entry name" value="Phosphorylase Kinase, domain 1"/>
    <property type="match status" value="1"/>
</dbReference>
<organism evidence="24 25">
    <name type="scientific">Lithospermum erythrorhizon</name>
    <name type="common">Purple gromwell</name>
    <name type="synonym">Lithospermum officinale var. erythrorhizon</name>
    <dbReference type="NCBI Taxonomy" id="34254"/>
    <lineage>
        <taxon>Eukaryota</taxon>
        <taxon>Viridiplantae</taxon>
        <taxon>Streptophyta</taxon>
        <taxon>Embryophyta</taxon>
        <taxon>Tracheophyta</taxon>
        <taxon>Spermatophyta</taxon>
        <taxon>Magnoliopsida</taxon>
        <taxon>eudicotyledons</taxon>
        <taxon>Gunneridae</taxon>
        <taxon>Pentapetalae</taxon>
        <taxon>asterids</taxon>
        <taxon>lamiids</taxon>
        <taxon>Boraginales</taxon>
        <taxon>Boraginaceae</taxon>
        <taxon>Boraginoideae</taxon>
        <taxon>Lithospermeae</taxon>
        <taxon>Lithospermum</taxon>
    </lineage>
</organism>
<evidence type="ECO:0000256" key="2">
    <source>
        <dbReference type="ARBA" id="ARBA00004479"/>
    </source>
</evidence>
<evidence type="ECO:0000256" key="10">
    <source>
        <dbReference type="ARBA" id="ARBA00022729"/>
    </source>
</evidence>
<comment type="catalytic activity">
    <reaction evidence="20">
        <text>L-seryl-[protein] + ATP = O-phospho-L-seryl-[protein] + ADP + H(+)</text>
        <dbReference type="Rhea" id="RHEA:17989"/>
        <dbReference type="Rhea" id="RHEA-COMP:9863"/>
        <dbReference type="Rhea" id="RHEA-COMP:11604"/>
        <dbReference type="ChEBI" id="CHEBI:15378"/>
        <dbReference type="ChEBI" id="CHEBI:29999"/>
        <dbReference type="ChEBI" id="CHEBI:30616"/>
        <dbReference type="ChEBI" id="CHEBI:83421"/>
        <dbReference type="ChEBI" id="CHEBI:456216"/>
        <dbReference type="EC" id="2.7.11.1"/>
    </reaction>
</comment>
<dbReference type="EMBL" id="BAABME010002171">
    <property type="protein sequence ID" value="GAA0153398.1"/>
    <property type="molecule type" value="Genomic_DNA"/>
</dbReference>
<comment type="subcellular location">
    <subcellularLocation>
        <location evidence="1">Cell membrane</location>
        <topology evidence="1">Single-pass membrane protein</topology>
    </subcellularLocation>
    <subcellularLocation>
        <location evidence="2">Membrane</location>
        <topology evidence="2">Single-pass type I membrane protein</topology>
    </subcellularLocation>
</comment>
<keyword evidence="8" id="KW-0808">Transferase</keyword>
<evidence type="ECO:0000256" key="18">
    <source>
        <dbReference type="ARBA" id="ARBA00023180"/>
    </source>
</evidence>
<keyword evidence="12 21" id="KW-0547">Nucleotide-binding</keyword>
<dbReference type="GO" id="GO:0051707">
    <property type="term" value="P:response to other organism"/>
    <property type="evidence" value="ECO:0007669"/>
    <property type="project" value="UniProtKB-ARBA"/>
</dbReference>
<evidence type="ECO:0000256" key="16">
    <source>
        <dbReference type="ARBA" id="ARBA00023136"/>
    </source>
</evidence>
<keyword evidence="10" id="KW-0732">Signal</keyword>
<keyword evidence="18" id="KW-0325">Glycoprotein</keyword>
<dbReference type="PANTHER" id="PTHR48053:SF47">
    <property type="entry name" value="RECEPTOR KINASE-LIKE PROTEIN XA21"/>
    <property type="match status" value="1"/>
</dbReference>
<dbReference type="InterPro" id="IPR003591">
    <property type="entry name" value="Leu-rich_rpt_typical-subtyp"/>
</dbReference>
<name>A0AAV3PQ22_LITER</name>
<dbReference type="PROSITE" id="PS50011">
    <property type="entry name" value="PROTEIN_KINASE_DOM"/>
    <property type="match status" value="1"/>
</dbReference>
<evidence type="ECO:0000256" key="9">
    <source>
        <dbReference type="ARBA" id="ARBA00022692"/>
    </source>
</evidence>
<evidence type="ECO:0000256" key="13">
    <source>
        <dbReference type="ARBA" id="ARBA00022777"/>
    </source>
</evidence>
<dbReference type="PROSITE" id="PS00107">
    <property type="entry name" value="PROTEIN_KINASE_ATP"/>
    <property type="match status" value="1"/>
</dbReference>
<keyword evidence="9 22" id="KW-0812">Transmembrane</keyword>
<keyword evidence="7" id="KW-0433">Leucine-rich repeat</keyword>
<dbReference type="PROSITE" id="PS00108">
    <property type="entry name" value="PROTEIN_KINASE_ST"/>
    <property type="match status" value="1"/>
</dbReference>
<accession>A0AAV3PQ22</accession>
<dbReference type="Pfam" id="PF00069">
    <property type="entry name" value="Pkinase"/>
    <property type="match status" value="1"/>
</dbReference>
<keyword evidence="14 21" id="KW-0067">ATP-binding</keyword>
<dbReference type="Proteomes" id="UP001454036">
    <property type="component" value="Unassembled WGS sequence"/>
</dbReference>
<feature type="domain" description="Protein kinase" evidence="23">
    <location>
        <begin position="594"/>
        <end position="874"/>
    </location>
</feature>
<keyword evidence="16 22" id="KW-0472">Membrane</keyword>
<keyword evidence="15 22" id="KW-1133">Transmembrane helix</keyword>
<evidence type="ECO:0000313" key="25">
    <source>
        <dbReference type="Proteomes" id="UP001454036"/>
    </source>
</evidence>
<evidence type="ECO:0000256" key="1">
    <source>
        <dbReference type="ARBA" id="ARBA00004162"/>
    </source>
</evidence>
<dbReference type="SMART" id="SM00365">
    <property type="entry name" value="LRR_SD22"/>
    <property type="match status" value="6"/>
</dbReference>
<dbReference type="InterPro" id="IPR001611">
    <property type="entry name" value="Leu-rich_rpt"/>
</dbReference>
<keyword evidence="6" id="KW-0597">Phosphoprotein</keyword>
<dbReference type="InterPro" id="IPR011009">
    <property type="entry name" value="Kinase-like_dom_sf"/>
</dbReference>
<dbReference type="InterPro" id="IPR008271">
    <property type="entry name" value="Ser/Thr_kinase_AS"/>
</dbReference>
<dbReference type="Pfam" id="PF00560">
    <property type="entry name" value="LRR_1"/>
    <property type="match status" value="8"/>
</dbReference>
<dbReference type="FunFam" id="3.80.10.10:FF:000095">
    <property type="entry name" value="LRR receptor-like serine/threonine-protein kinase GSO1"/>
    <property type="match status" value="2"/>
</dbReference>
<dbReference type="InterPro" id="IPR017441">
    <property type="entry name" value="Protein_kinase_ATP_BS"/>
</dbReference>
<keyword evidence="13" id="KW-0418">Kinase</keyword>
<sequence length="874" mass="96020">MEKKRGGASGSVRAMKRKEVGCCVGGSLPSNMCEHFPVLTELSLSYNYLEGPIPTDLHGCKSIIGFDLASNRLSGSIPKGIGNLTTLQRLYLGYNNLAGEIPEEIGNLNQLEILSSANNSLHGMIPIGLFNISSLNTIGLSFNQLSGTLPSNLGNMLPNLEVLHIAVNLLEGSIPRSISNSSKLQMIGFTSNKFSGPIPNSIGDLRVLKVLNLADNHLTKEPSATELGFIDLLSNCINLRNLDLRENPFDATLPRSIGNLSTSLIYLSIRSAKLKGNIPIQIGNLKKLQFLDFGDNDLTGQIPTTIGGLKELQILYLEENKLEGPFPNALCELTNLGILSMGNNKISGSIPKCIGNVLSLREIGLSENRLSSTIPESLWNLKDVLKLYLSHNSLIGNLSSKISSFRAITELELSNNLLLGNLPIGIGDLLTLTYLSLSHNGINGSIPDVFDKLVALEHLDLSSNNLSGVLPKSIEKLKFLTFFNVSSNQLGGQILEGGQFHNFTYESFMSNKDFCGAPWLNFPPCPREKKSDKKKSLIYVFISLAVIVAVFVPIVILVLRKFQAQRDKNLADPSLEADTSMISYLELRRATNGFTEENLIGTGGFGSVYKATLSNGEVYAVKVFHSQHEGAFTSFERECEVLRNIRHRNIAKVISSCSNLDFKSLILQYMPNGSLESWLYSNELFLDFLQRLDLMIDVGCALEYLHHGYTTPVVHCDLKPSNVLIDSDMVAHVTDFGISRLLGDNESFLHTITLATFGYMAPEYGTDGLVSTKCDVYSFGIMLLEVFTRKKPSDEMFNEGSSLRSWVSDAASGSLFEVIDTTILQPDDEFSNKKLQAANSLIELGLNCSLESHDRRPNMIEALATLKKIKRDLI</sequence>
<dbReference type="InterPro" id="IPR000719">
    <property type="entry name" value="Prot_kinase_dom"/>
</dbReference>
<dbReference type="SMART" id="SM00220">
    <property type="entry name" value="S_TKc"/>
    <property type="match status" value="1"/>
</dbReference>
<dbReference type="GO" id="GO:0006952">
    <property type="term" value="P:defense response"/>
    <property type="evidence" value="ECO:0007669"/>
    <property type="project" value="UniProtKB-ARBA"/>
</dbReference>
<dbReference type="FunFam" id="1.10.510.10:FF:000358">
    <property type="entry name" value="Putative leucine-rich repeat receptor-like serine/threonine-protein kinase"/>
    <property type="match status" value="1"/>
</dbReference>
<keyword evidence="5" id="KW-0723">Serine/threonine-protein kinase</keyword>
<dbReference type="SUPFAM" id="SSF56112">
    <property type="entry name" value="Protein kinase-like (PK-like)"/>
    <property type="match status" value="1"/>
</dbReference>
<dbReference type="InterPro" id="IPR032675">
    <property type="entry name" value="LRR_dom_sf"/>
</dbReference>
<evidence type="ECO:0000256" key="5">
    <source>
        <dbReference type="ARBA" id="ARBA00022527"/>
    </source>
</evidence>
<keyword evidence="17" id="KW-0675">Receptor</keyword>